<dbReference type="InterPro" id="IPR021109">
    <property type="entry name" value="Peptidase_aspartic_dom_sf"/>
</dbReference>
<proteinExistence type="predicted"/>
<protein>
    <submittedName>
        <fullName evidence="2">Transposon Ty3-G Gag-Pol polyprotein</fullName>
    </submittedName>
</protein>
<reference evidence="2 3" key="1">
    <citation type="journal article" date="2018" name="PLoS Genet.">
        <title>Population sequencing reveals clonal diversity and ancestral inbreeding in the grapevine cultivar Chardonnay.</title>
        <authorList>
            <person name="Roach M.J."/>
            <person name="Johnson D.L."/>
            <person name="Bohlmann J."/>
            <person name="van Vuuren H.J."/>
            <person name="Jones S.J."/>
            <person name="Pretorius I.S."/>
            <person name="Schmidt S.A."/>
            <person name="Borneman A.R."/>
        </authorList>
    </citation>
    <scope>NUCLEOTIDE SEQUENCE [LARGE SCALE GENOMIC DNA]</scope>
    <source>
        <strain evidence="3">cv. Chardonnay</strain>
        <tissue evidence="2">Leaf</tissue>
    </source>
</reference>
<dbReference type="Gene3D" id="3.10.10.10">
    <property type="entry name" value="HIV Type 1 Reverse Transcriptase, subunit A, domain 1"/>
    <property type="match status" value="1"/>
</dbReference>
<gene>
    <name evidence="2" type="primary">TY3B-G_241</name>
    <name evidence="2" type="ORF">CK203_006984</name>
</gene>
<accession>A0A438KC83</accession>
<feature type="compositionally biased region" description="Basic and acidic residues" evidence="1">
    <location>
        <begin position="1"/>
        <end position="11"/>
    </location>
</feature>
<dbReference type="PANTHER" id="PTHR15503">
    <property type="entry name" value="LDOC1 RELATED"/>
    <property type="match status" value="1"/>
</dbReference>
<name>A0A438KC83_VITVI</name>
<evidence type="ECO:0000313" key="3">
    <source>
        <dbReference type="Proteomes" id="UP000288805"/>
    </source>
</evidence>
<evidence type="ECO:0000313" key="2">
    <source>
        <dbReference type="EMBL" id="RVX18788.1"/>
    </source>
</evidence>
<organism evidence="2 3">
    <name type="scientific">Vitis vinifera</name>
    <name type="common">Grape</name>
    <dbReference type="NCBI Taxonomy" id="29760"/>
    <lineage>
        <taxon>Eukaryota</taxon>
        <taxon>Viridiplantae</taxon>
        <taxon>Streptophyta</taxon>
        <taxon>Embryophyta</taxon>
        <taxon>Tracheophyta</taxon>
        <taxon>Spermatophyta</taxon>
        <taxon>Magnoliopsida</taxon>
        <taxon>eudicotyledons</taxon>
        <taxon>Gunneridae</taxon>
        <taxon>Pentapetalae</taxon>
        <taxon>rosids</taxon>
        <taxon>Vitales</taxon>
        <taxon>Vitaceae</taxon>
        <taxon>Viteae</taxon>
        <taxon>Vitis</taxon>
    </lineage>
</organism>
<dbReference type="Proteomes" id="UP000288805">
    <property type="component" value="Unassembled WGS sequence"/>
</dbReference>
<dbReference type="Gene3D" id="2.40.70.10">
    <property type="entry name" value="Acid Proteases"/>
    <property type="match status" value="1"/>
</dbReference>
<dbReference type="InterPro" id="IPR032567">
    <property type="entry name" value="RTL1-rel"/>
</dbReference>
<dbReference type="EMBL" id="QGNW01000010">
    <property type="protein sequence ID" value="RVX18788.1"/>
    <property type="molecule type" value="Genomic_DNA"/>
</dbReference>
<dbReference type="SUPFAM" id="SSF56672">
    <property type="entry name" value="DNA/RNA polymerases"/>
    <property type="match status" value="1"/>
</dbReference>
<feature type="region of interest" description="Disordered" evidence="1">
    <location>
        <begin position="1"/>
        <end position="27"/>
    </location>
</feature>
<dbReference type="PANTHER" id="PTHR15503:SF22">
    <property type="entry name" value="TRANSPOSON TY3-I GAG POLYPROTEIN"/>
    <property type="match status" value="1"/>
</dbReference>
<dbReference type="AlphaFoldDB" id="A0A438KC83"/>
<feature type="compositionally biased region" description="Acidic residues" evidence="1">
    <location>
        <begin position="12"/>
        <end position="27"/>
    </location>
</feature>
<dbReference type="InterPro" id="IPR043502">
    <property type="entry name" value="DNA/RNA_pol_sf"/>
</dbReference>
<dbReference type="CDD" id="cd00303">
    <property type="entry name" value="retropepsin_like"/>
    <property type="match status" value="1"/>
</dbReference>
<comment type="caution">
    <text evidence="2">The sequence shown here is derived from an EMBL/GenBank/DDBJ whole genome shotgun (WGS) entry which is preliminary data.</text>
</comment>
<sequence>MQDRREKKLWEEDGEIIGENDEPEGQEEEPLVSVHAIAGATSHQTMRIRVQQDKPLMVAVADGTKLASTATCKQLVWSMQDKEFKANMRLIPLGGCDMVLGIQWLAQLGPILWDFKNLWMEFRWDGRRVVLLGTTSITYESPKEVVVEEMLEELQGLLNKYEGIFLEPKGLPPTRLQDHRIPLLPGSVPPNIRPYRYPYVQKGKTEKVVNELLIVGSIQKSASSFSSLVLLVRKKDMSWRMCVDHRALNNITIKDKFPTPVID</sequence>
<evidence type="ECO:0000256" key="1">
    <source>
        <dbReference type="SAM" id="MobiDB-lite"/>
    </source>
</evidence>